<evidence type="ECO:0000256" key="1">
    <source>
        <dbReference type="ARBA" id="ARBA00001974"/>
    </source>
</evidence>
<evidence type="ECO:0000256" key="3">
    <source>
        <dbReference type="ARBA" id="ARBA00022827"/>
    </source>
</evidence>
<keyword evidence="3" id="KW-0274">FAD</keyword>
<sequence>MTTSYDAIVLGCGGMGSATLFELARRGRRVLGLEQFPLVHDRGSSHGHTRVIRTAYYEHPDYVPLLKRAWERWYDLEQLTGRHLLTECGCLSIGPSDGELVCGVKAAVATHGLRIENRDEPAFRVPAGCETVFETQAGFLMVEECVRAYLDAATASGAEVHAEETVLGWQSDGNGIAVRTTRGTYYTAKLVVTAGAWATKLLADIGIPFSVMRQVMLWFQPGDLQLFRRDRFPVFLFETPLGPFYGLPMIDARGVKVARHYGAPELASPDDVKWDTTDADEQPVWEFLNQFVTSPFTRCTGRQVCQYTLTPDRHFVLDVHPANPNVILAAGFSGHGFKFAAVVGEILADLAEQGRTRHPIDLFRAGRFKKKLATDEHG</sequence>
<dbReference type="NCBIfam" id="NF008425">
    <property type="entry name" value="PRK11259.1"/>
    <property type="match status" value="1"/>
</dbReference>
<evidence type="ECO:0000313" key="6">
    <source>
        <dbReference type="EMBL" id="QEL13194.1"/>
    </source>
</evidence>
<feature type="domain" description="FAD dependent oxidoreductase" evidence="5">
    <location>
        <begin position="6"/>
        <end position="350"/>
    </location>
</feature>
<dbReference type="PANTHER" id="PTHR10961">
    <property type="entry name" value="PEROXISOMAL SARCOSINE OXIDASE"/>
    <property type="match status" value="1"/>
</dbReference>
<dbReference type="Proteomes" id="UP000324974">
    <property type="component" value="Chromosome"/>
</dbReference>
<dbReference type="Gene3D" id="3.50.50.60">
    <property type="entry name" value="FAD/NAD(P)-binding domain"/>
    <property type="match status" value="1"/>
</dbReference>
<dbReference type="InterPro" id="IPR036188">
    <property type="entry name" value="FAD/NAD-bd_sf"/>
</dbReference>
<dbReference type="AlphaFoldDB" id="A0A5C1A7V4"/>
<dbReference type="GO" id="GO:0050660">
    <property type="term" value="F:flavin adenine dinucleotide binding"/>
    <property type="evidence" value="ECO:0007669"/>
    <property type="project" value="InterPro"/>
</dbReference>
<evidence type="ECO:0000256" key="4">
    <source>
        <dbReference type="ARBA" id="ARBA00023002"/>
    </source>
</evidence>
<dbReference type="GO" id="GO:0008115">
    <property type="term" value="F:sarcosine oxidase activity"/>
    <property type="evidence" value="ECO:0007669"/>
    <property type="project" value="TreeGrafter"/>
</dbReference>
<dbReference type="RefSeq" id="WP_149108182.1">
    <property type="nucleotide sequence ID" value="NZ_CP042425.1"/>
</dbReference>
<comment type="cofactor">
    <cofactor evidence="1">
        <name>FAD</name>
        <dbReference type="ChEBI" id="CHEBI:57692"/>
    </cofactor>
</comment>
<protein>
    <submittedName>
        <fullName evidence="6">N-methyl-L-tryptophan oxidase</fullName>
    </submittedName>
</protein>
<keyword evidence="7" id="KW-1185">Reference proteome</keyword>
<evidence type="ECO:0000256" key="2">
    <source>
        <dbReference type="ARBA" id="ARBA00022630"/>
    </source>
</evidence>
<keyword evidence="2" id="KW-0285">Flavoprotein</keyword>
<dbReference type="InterPro" id="IPR045170">
    <property type="entry name" value="MTOX"/>
</dbReference>
<organism evidence="6 7">
    <name type="scientific">Limnoglobus roseus</name>
    <dbReference type="NCBI Taxonomy" id="2598579"/>
    <lineage>
        <taxon>Bacteria</taxon>
        <taxon>Pseudomonadati</taxon>
        <taxon>Planctomycetota</taxon>
        <taxon>Planctomycetia</taxon>
        <taxon>Gemmatales</taxon>
        <taxon>Gemmataceae</taxon>
        <taxon>Limnoglobus</taxon>
    </lineage>
</organism>
<gene>
    <name evidence="6" type="ORF">PX52LOC_00047</name>
</gene>
<dbReference type="EMBL" id="CP042425">
    <property type="protein sequence ID" value="QEL13194.1"/>
    <property type="molecule type" value="Genomic_DNA"/>
</dbReference>
<reference evidence="7" key="1">
    <citation type="submission" date="2019-08" db="EMBL/GenBank/DDBJ databases">
        <title>Limnoglobus roseus gen. nov., sp. nov., a novel freshwater planctomycete with a giant genome from the family Gemmataceae.</title>
        <authorList>
            <person name="Kulichevskaya I.S."/>
            <person name="Naumoff D.G."/>
            <person name="Miroshnikov K."/>
            <person name="Ivanova A."/>
            <person name="Philippov D.A."/>
            <person name="Hakobyan A."/>
            <person name="Rijpstra I.C."/>
            <person name="Sinninghe Damste J.S."/>
            <person name="Liesack W."/>
            <person name="Dedysh S.N."/>
        </authorList>
    </citation>
    <scope>NUCLEOTIDE SEQUENCE [LARGE SCALE GENOMIC DNA]</scope>
    <source>
        <strain evidence="7">PX52</strain>
    </source>
</reference>
<evidence type="ECO:0000259" key="5">
    <source>
        <dbReference type="Pfam" id="PF01266"/>
    </source>
</evidence>
<evidence type="ECO:0000313" key="7">
    <source>
        <dbReference type="Proteomes" id="UP000324974"/>
    </source>
</evidence>
<dbReference type="KEGG" id="lrs:PX52LOC_00047"/>
<dbReference type="PANTHER" id="PTHR10961:SF7">
    <property type="entry name" value="FAD DEPENDENT OXIDOREDUCTASE DOMAIN-CONTAINING PROTEIN"/>
    <property type="match status" value="1"/>
</dbReference>
<name>A0A5C1A7V4_9BACT</name>
<dbReference type="InterPro" id="IPR006076">
    <property type="entry name" value="FAD-dep_OxRdtase"/>
</dbReference>
<dbReference type="SUPFAM" id="SSF51905">
    <property type="entry name" value="FAD/NAD(P)-binding domain"/>
    <property type="match status" value="1"/>
</dbReference>
<keyword evidence="4" id="KW-0560">Oxidoreductase</keyword>
<proteinExistence type="predicted"/>
<dbReference type="OrthoDB" id="9794226at2"/>
<dbReference type="Gene3D" id="3.30.9.10">
    <property type="entry name" value="D-Amino Acid Oxidase, subunit A, domain 2"/>
    <property type="match status" value="1"/>
</dbReference>
<accession>A0A5C1A7V4</accession>
<dbReference type="Pfam" id="PF01266">
    <property type="entry name" value="DAO"/>
    <property type="match status" value="1"/>
</dbReference>
<dbReference type="SUPFAM" id="SSF54373">
    <property type="entry name" value="FAD-linked reductases, C-terminal domain"/>
    <property type="match status" value="1"/>
</dbReference>